<feature type="transmembrane region" description="Helical" evidence="1">
    <location>
        <begin position="68"/>
        <end position="89"/>
    </location>
</feature>
<protein>
    <submittedName>
        <fullName evidence="2">MYXO-CTERM domain-containing protein</fullName>
    </submittedName>
</protein>
<sequence length="90" mass="9849">MTDLPDAEIRKRHRRMTAFFLARSGLAIVALLVSVYLLSGVHGGNRDIWWGLLALSALGAFFLRRRPLIAGAVWLSGCLAMLALTLWAAA</sequence>
<feature type="transmembrane region" description="Helical" evidence="1">
    <location>
        <begin position="20"/>
        <end position="42"/>
    </location>
</feature>
<keyword evidence="1" id="KW-0472">Membrane</keyword>
<gene>
    <name evidence="2" type="ORF">FBZ92_113137</name>
</gene>
<reference evidence="2 3" key="1">
    <citation type="submission" date="2019-06" db="EMBL/GenBank/DDBJ databases">
        <title>Genomic Encyclopedia of Type Strains, Phase IV (KMG-V): Genome sequencing to study the core and pangenomes of soil and plant-associated prokaryotes.</title>
        <authorList>
            <person name="Whitman W."/>
        </authorList>
    </citation>
    <scope>NUCLEOTIDE SEQUENCE [LARGE SCALE GENOMIC DNA]</scope>
    <source>
        <strain evidence="2 3">BR 11140</strain>
    </source>
</reference>
<name>A0A560IAV0_9PROT</name>
<dbReference type="AlphaFoldDB" id="A0A560IAV0"/>
<evidence type="ECO:0000313" key="3">
    <source>
        <dbReference type="Proteomes" id="UP000318050"/>
    </source>
</evidence>
<evidence type="ECO:0000256" key="1">
    <source>
        <dbReference type="SAM" id="Phobius"/>
    </source>
</evidence>
<proteinExistence type="predicted"/>
<feature type="transmembrane region" description="Helical" evidence="1">
    <location>
        <begin position="48"/>
        <end position="63"/>
    </location>
</feature>
<dbReference type="EMBL" id="VITT01000013">
    <property type="protein sequence ID" value="TWB56143.1"/>
    <property type="molecule type" value="Genomic_DNA"/>
</dbReference>
<dbReference type="Proteomes" id="UP000318050">
    <property type="component" value="Unassembled WGS sequence"/>
</dbReference>
<keyword evidence="1" id="KW-1133">Transmembrane helix</keyword>
<comment type="caution">
    <text evidence="2">The sequence shown here is derived from an EMBL/GenBank/DDBJ whole genome shotgun (WGS) entry which is preliminary data.</text>
</comment>
<organism evidence="2 3">
    <name type="scientific">Nitrospirillum amazonense</name>
    <dbReference type="NCBI Taxonomy" id="28077"/>
    <lineage>
        <taxon>Bacteria</taxon>
        <taxon>Pseudomonadati</taxon>
        <taxon>Pseudomonadota</taxon>
        <taxon>Alphaproteobacteria</taxon>
        <taxon>Rhodospirillales</taxon>
        <taxon>Azospirillaceae</taxon>
        <taxon>Nitrospirillum</taxon>
    </lineage>
</organism>
<evidence type="ECO:0000313" key="2">
    <source>
        <dbReference type="EMBL" id="TWB56143.1"/>
    </source>
</evidence>
<accession>A0A560IAV0</accession>
<keyword evidence="1" id="KW-0812">Transmembrane</keyword>